<accession>A0A915I2B1</accession>
<evidence type="ECO:0000313" key="2">
    <source>
        <dbReference type="Proteomes" id="UP000887565"/>
    </source>
</evidence>
<reference evidence="3" key="1">
    <citation type="submission" date="2022-11" db="UniProtKB">
        <authorList>
            <consortium name="WormBaseParasite"/>
        </authorList>
    </citation>
    <scope>IDENTIFICATION</scope>
</reference>
<proteinExistence type="predicted"/>
<dbReference type="AlphaFoldDB" id="A0A915I2B1"/>
<feature type="region of interest" description="Disordered" evidence="1">
    <location>
        <begin position="53"/>
        <end position="74"/>
    </location>
</feature>
<keyword evidence="2" id="KW-1185">Reference proteome</keyword>
<protein>
    <submittedName>
        <fullName evidence="3">Uncharacterized protein</fullName>
    </submittedName>
</protein>
<evidence type="ECO:0000313" key="3">
    <source>
        <dbReference type="WBParaSite" id="nRc.2.0.1.t07965-RA"/>
    </source>
</evidence>
<organism evidence="2 3">
    <name type="scientific">Romanomermis culicivorax</name>
    <name type="common">Nematode worm</name>
    <dbReference type="NCBI Taxonomy" id="13658"/>
    <lineage>
        <taxon>Eukaryota</taxon>
        <taxon>Metazoa</taxon>
        <taxon>Ecdysozoa</taxon>
        <taxon>Nematoda</taxon>
        <taxon>Enoplea</taxon>
        <taxon>Dorylaimia</taxon>
        <taxon>Mermithida</taxon>
        <taxon>Mermithoidea</taxon>
        <taxon>Mermithidae</taxon>
        <taxon>Romanomermis</taxon>
    </lineage>
</organism>
<evidence type="ECO:0000256" key="1">
    <source>
        <dbReference type="SAM" id="MobiDB-lite"/>
    </source>
</evidence>
<sequence>MTESENKFGRRRLKSHPFDLKTIGKVSSPEFPPIYARHFSIFRGRRAKKRHDLNEPYRNSMKNGQQHDPLYWSLPSQLSNDKMTPFAMFQTAPTRNEKRDEYNPTNLAESRKNMEYLLKPCLTTTMLRANYTSPHGAERRLMSGCYTPYRLV</sequence>
<name>A0A915I2B1_ROMCU</name>
<dbReference type="WBParaSite" id="nRc.2.0.1.t07965-RA">
    <property type="protein sequence ID" value="nRc.2.0.1.t07965-RA"/>
    <property type="gene ID" value="nRc.2.0.1.g07965"/>
</dbReference>
<dbReference type="Proteomes" id="UP000887565">
    <property type="component" value="Unplaced"/>
</dbReference>